<evidence type="ECO:0000313" key="5">
    <source>
        <dbReference type="EMBL" id="TGM21286.1"/>
    </source>
</evidence>
<dbReference type="EMBL" id="RQGV01000001">
    <property type="protein sequence ID" value="TGM16948.1"/>
    <property type="molecule type" value="Genomic_DNA"/>
</dbReference>
<reference evidence="6 7" key="2">
    <citation type="journal article" date="2019" name="PLoS Negl. Trop. Dis.">
        <title>Revisiting the worldwide diversity of Leptospira species in the environment.</title>
        <authorList>
            <person name="Vincent A.T."/>
            <person name="Schiettekatte O."/>
            <person name="Bourhy P."/>
            <person name="Veyrier F.J."/>
            <person name="Picardeau M."/>
        </authorList>
    </citation>
    <scope>NUCLEOTIDE SEQUENCE [LARGE SCALE GENOMIC DNA]</scope>
    <source>
        <strain evidence="4 6">201702405</strain>
        <strain evidence="7">201702406</strain>
    </source>
</reference>
<name>A0A5F2C3F7_9LEPT</name>
<gene>
    <name evidence="4" type="ORF">EHQ81_00050</name>
    <name evidence="5" type="ORF">EHQ82_09795</name>
</gene>
<dbReference type="Pfam" id="PF00106">
    <property type="entry name" value="adh_short"/>
    <property type="match status" value="1"/>
</dbReference>
<dbReference type="NCBIfam" id="NF004825">
    <property type="entry name" value="PRK06181.1"/>
    <property type="match status" value="1"/>
</dbReference>
<evidence type="ECO:0000313" key="4">
    <source>
        <dbReference type="EMBL" id="TGM16948.1"/>
    </source>
</evidence>
<evidence type="ECO:0000256" key="1">
    <source>
        <dbReference type="ARBA" id="ARBA00006484"/>
    </source>
</evidence>
<evidence type="ECO:0000256" key="2">
    <source>
        <dbReference type="ARBA" id="ARBA00023002"/>
    </source>
</evidence>
<proteinExistence type="inferred from homology"/>
<dbReference type="InterPro" id="IPR036291">
    <property type="entry name" value="NAD(P)-bd_dom_sf"/>
</dbReference>
<sequence length="271" mass="29824">MGKKFGSFFEAKVVWITGASSGIGESLVKELKDSGANLILSARREDELVRVRNEAGWTEENSLILPLDLEDFRSLINLPEQAITKFGKVDVLINNGGISQRSFAHETSISAYESILKVNFLGNIGLTLALLPHFRERKEGWVVSISSVAGKFGVPLRSGYSATKFALTGFYEALRAENNDRNLKVLLVYPGFVKTKISENALSGNGVKHGKMDEAILKGIDSNECAIEILNAIVSERNEIIIAGRKEKIGIFLHKYFPDLFAIFLTKASVT</sequence>
<dbReference type="PANTHER" id="PTHR44196">
    <property type="entry name" value="DEHYDROGENASE/REDUCTASE SDR FAMILY MEMBER 7B"/>
    <property type="match status" value="1"/>
</dbReference>
<dbReference type="PANTHER" id="PTHR44196:SF1">
    <property type="entry name" value="DEHYDROGENASE_REDUCTASE SDR FAMILY MEMBER 7B"/>
    <property type="match status" value="1"/>
</dbReference>
<dbReference type="InterPro" id="IPR020904">
    <property type="entry name" value="Sc_DH/Rdtase_CS"/>
</dbReference>
<dbReference type="Proteomes" id="UP000297832">
    <property type="component" value="Unassembled WGS sequence"/>
</dbReference>
<dbReference type="SUPFAM" id="SSF51735">
    <property type="entry name" value="NAD(P)-binding Rossmann-fold domains"/>
    <property type="match status" value="1"/>
</dbReference>
<protein>
    <submittedName>
        <fullName evidence="4">SDR family oxidoreductase</fullName>
    </submittedName>
</protein>
<dbReference type="RefSeq" id="WP_135627266.1">
    <property type="nucleotide sequence ID" value="NZ_RQGU01000090.1"/>
</dbReference>
<dbReference type="Gene3D" id="3.40.50.720">
    <property type="entry name" value="NAD(P)-binding Rossmann-like Domain"/>
    <property type="match status" value="1"/>
</dbReference>
<reference evidence="5" key="1">
    <citation type="submission" date="2018-10" db="EMBL/GenBank/DDBJ databases">
        <authorList>
            <person name="Vincent A.T."/>
            <person name="Schiettekatte O."/>
            <person name="Bourhy P."/>
            <person name="Veyrier F.J."/>
            <person name="Picardeau M."/>
        </authorList>
    </citation>
    <scope>NUCLEOTIDE SEQUENCE</scope>
    <source>
        <strain evidence="5">201702406</strain>
    </source>
</reference>
<comment type="similarity">
    <text evidence="1 3">Belongs to the short-chain dehydrogenases/reductases (SDR) family.</text>
</comment>
<dbReference type="Proteomes" id="UP000298057">
    <property type="component" value="Unassembled WGS sequence"/>
</dbReference>
<dbReference type="EMBL" id="RQGU01000090">
    <property type="protein sequence ID" value="TGM21286.1"/>
    <property type="molecule type" value="Genomic_DNA"/>
</dbReference>
<keyword evidence="2" id="KW-0560">Oxidoreductase</keyword>
<comment type="caution">
    <text evidence="4">The sequence shown here is derived from an EMBL/GenBank/DDBJ whole genome shotgun (WGS) entry which is preliminary data.</text>
</comment>
<dbReference type="PRINTS" id="PR00080">
    <property type="entry name" value="SDRFAMILY"/>
</dbReference>
<evidence type="ECO:0000313" key="7">
    <source>
        <dbReference type="Proteomes" id="UP000298057"/>
    </source>
</evidence>
<accession>A0A5F2C3F7</accession>
<evidence type="ECO:0000256" key="3">
    <source>
        <dbReference type="RuleBase" id="RU000363"/>
    </source>
</evidence>
<dbReference type="GO" id="GO:0016491">
    <property type="term" value="F:oxidoreductase activity"/>
    <property type="evidence" value="ECO:0007669"/>
    <property type="project" value="UniProtKB-KW"/>
</dbReference>
<dbReference type="GO" id="GO:0016020">
    <property type="term" value="C:membrane"/>
    <property type="evidence" value="ECO:0007669"/>
    <property type="project" value="TreeGrafter"/>
</dbReference>
<keyword evidence="7" id="KW-1185">Reference proteome</keyword>
<dbReference type="PROSITE" id="PS00061">
    <property type="entry name" value="ADH_SHORT"/>
    <property type="match status" value="1"/>
</dbReference>
<dbReference type="PRINTS" id="PR00081">
    <property type="entry name" value="GDHRDH"/>
</dbReference>
<evidence type="ECO:0000313" key="6">
    <source>
        <dbReference type="Proteomes" id="UP000297832"/>
    </source>
</evidence>
<dbReference type="AlphaFoldDB" id="A0A5F2C3F7"/>
<dbReference type="InterPro" id="IPR002347">
    <property type="entry name" value="SDR_fam"/>
</dbReference>
<organism evidence="4 6">
    <name type="scientific">Leptospira selangorensis</name>
    <dbReference type="NCBI Taxonomy" id="2484982"/>
    <lineage>
        <taxon>Bacteria</taxon>
        <taxon>Pseudomonadati</taxon>
        <taxon>Spirochaetota</taxon>
        <taxon>Spirochaetia</taxon>
        <taxon>Leptospirales</taxon>
        <taxon>Leptospiraceae</taxon>
        <taxon>Leptospira</taxon>
    </lineage>
</organism>